<reference evidence="3" key="1">
    <citation type="journal article" date="2014" name="Int. J. Syst. Evol. Microbiol.">
        <title>Complete genome sequence of Corynebacterium casei LMG S-19264T (=DSM 44701T), isolated from a smear-ripened cheese.</title>
        <authorList>
            <consortium name="US DOE Joint Genome Institute (JGI-PGF)"/>
            <person name="Walter F."/>
            <person name="Albersmeier A."/>
            <person name="Kalinowski J."/>
            <person name="Ruckert C."/>
        </authorList>
    </citation>
    <scope>NUCLEOTIDE SEQUENCE</scope>
    <source>
        <strain evidence="3">CGMCC 1.15254</strain>
    </source>
</reference>
<evidence type="ECO:0000313" key="3">
    <source>
        <dbReference type="EMBL" id="GGF59815.1"/>
    </source>
</evidence>
<feature type="coiled-coil region" evidence="2">
    <location>
        <begin position="164"/>
        <end position="291"/>
    </location>
</feature>
<dbReference type="Proteomes" id="UP000632498">
    <property type="component" value="Unassembled WGS sequence"/>
</dbReference>
<keyword evidence="4" id="KW-1185">Reference proteome</keyword>
<comment type="caution">
    <text evidence="3">The sequence shown here is derived from an EMBL/GenBank/DDBJ whole genome shotgun (WGS) entry which is preliminary data.</text>
</comment>
<accession>A0A917BV13</accession>
<evidence type="ECO:0000313" key="4">
    <source>
        <dbReference type="Proteomes" id="UP000632498"/>
    </source>
</evidence>
<dbReference type="EMBL" id="BMHV01000007">
    <property type="protein sequence ID" value="GGF59815.1"/>
    <property type="molecule type" value="Genomic_DNA"/>
</dbReference>
<evidence type="ECO:0000256" key="2">
    <source>
        <dbReference type="SAM" id="Coils"/>
    </source>
</evidence>
<sequence length="405" mass="46007">MCDLHKPDLMLETKLKMIPKRRKLWELDVHWHCSVIGTCISHDELRKLGQKCKAPAYDGRSADYKLHGFMVGNARYSQGVGRVLHKFLERKYARTIKTFAKAKTSHEVEELWLDAFERGYIPGPFWAVMTHQASSHELLAQVYGEVHMLSHLEGASNRADHREIADLKSTIVVMQNDMQDLNRNHRKAIDKRDHLIGNLKRELSDAQAKASRSDELEAMLLAEQEGHSVARLEKRIDCLTARVLQETDRADLSQARMLEMEMKYKETRAALSFKDARILELEQELLSLEKNACMKEQGCPGGEDLCGRCIAYIGGQTKQAAFFRDYVEKKNGQFLHHDGGLHDGQARLQSIVAQADAVMFPVTCVSHEATREIKRICAQQSKPFVPLRSQGLGAFTRGVDDLARN</sequence>
<evidence type="ECO:0000256" key="1">
    <source>
        <dbReference type="ARBA" id="ARBA00007189"/>
    </source>
</evidence>
<organism evidence="3 4">
    <name type="scientific">Terasakiella brassicae</name>
    <dbReference type="NCBI Taxonomy" id="1634917"/>
    <lineage>
        <taxon>Bacteria</taxon>
        <taxon>Pseudomonadati</taxon>
        <taxon>Pseudomonadota</taxon>
        <taxon>Alphaproteobacteria</taxon>
        <taxon>Rhodospirillales</taxon>
        <taxon>Terasakiellaceae</taxon>
        <taxon>Terasakiella</taxon>
    </lineage>
</organism>
<comment type="similarity">
    <text evidence="1">Belongs to the UPF0751 family.</text>
</comment>
<evidence type="ECO:0008006" key="5">
    <source>
        <dbReference type="Google" id="ProtNLM"/>
    </source>
</evidence>
<name>A0A917BV13_9PROT</name>
<dbReference type="InterPro" id="IPR016772">
    <property type="entry name" value="UCP020408"/>
</dbReference>
<keyword evidence="2" id="KW-0175">Coiled coil</keyword>
<dbReference type="AlphaFoldDB" id="A0A917BV13"/>
<gene>
    <name evidence="3" type="ORF">GCM10011332_11860</name>
</gene>
<dbReference type="RefSeq" id="WP_188662775.1">
    <property type="nucleotide sequence ID" value="NZ_BMHV01000007.1"/>
</dbReference>
<protein>
    <recommendedName>
        <fullName evidence="5">DUF2325 domain-containing protein</fullName>
    </recommendedName>
</protein>
<proteinExistence type="inferred from homology"/>
<reference evidence="3" key="2">
    <citation type="submission" date="2020-09" db="EMBL/GenBank/DDBJ databases">
        <authorList>
            <person name="Sun Q."/>
            <person name="Zhou Y."/>
        </authorList>
    </citation>
    <scope>NUCLEOTIDE SEQUENCE</scope>
    <source>
        <strain evidence="3">CGMCC 1.15254</strain>
    </source>
</reference>
<dbReference type="Pfam" id="PF10087">
    <property type="entry name" value="DUF2325"/>
    <property type="match status" value="1"/>
</dbReference>